<evidence type="ECO:0000259" key="1">
    <source>
        <dbReference type="SMART" id="SM00836"/>
    </source>
</evidence>
<sequence length="461" mass="52801">MSHNPITELTCQLIHYFARFQDRAEEEREHVYTRYGELLHYHNESIVQFGDLSIAASRINWACFCQRRGLQLRHLDQQMIPDEEAVQLILEKSKEWIFPLASVTKLRKERYALRFQRAPIVAHVIGNIMQLGELYGKPQKLEFAPDTTVSLVLHEQFLDVEAPPGNSKEMHKFRARQLFMIVSRLLKYTNMHPVEPEDQTDETLVISIDSNNHARRPTQPDIVDGDPGNPVRQEVRLVCGPVVESHKKAATTLDSLSYMNIRSNDMLLIAMHRHGVRDCPQGEGFQDLMRRLGFAAVIVDLFEVRHSSCASLVSNGLGSSKGANYILYNSARLETLLRTFNGKVETGVYGPLPPLESVDLSTLEEDLDWHLIYGYLLHFPEMIESVLLQFREGHVGVHILVRYIVGLASTFSRYYRNKQILVQHRANLMPVLHARVYLVKAVRQVLNLSLALLGIEPVNYM</sequence>
<dbReference type="EMBL" id="CP012528">
    <property type="protein sequence ID" value="ALC48279.1"/>
    <property type="molecule type" value="Genomic_DNA"/>
</dbReference>
<name>A0A0M3QYV6_DROBS</name>
<dbReference type="OMA" id="DMLLIAM"/>
<feature type="domain" description="DALR anticodon binding" evidence="1">
    <location>
        <begin position="326"/>
        <end position="461"/>
    </location>
</feature>
<dbReference type="GO" id="GO:0000049">
    <property type="term" value="F:tRNA binding"/>
    <property type="evidence" value="ECO:0007669"/>
    <property type="project" value="TreeGrafter"/>
</dbReference>
<dbReference type="InterPro" id="IPR037380">
    <property type="entry name" value="DALRD3"/>
</dbReference>
<dbReference type="GO" id="GO:0006420">
    <property type="term" value="P:arginyl-tRNA aminoacylation"/>
    <property type="evidence" value="ECO:0007669"/>
    <property type="project" value="InterPro"/>
</dbReference>
<dbReference type="InterPro" id="IPR009080">
    <property type="entry name" value="tRNAsynth_Ia_anticodon-bd"/>
</dbReference>
<proteinExistence type="predicted"/>
<dbReference type="InterPro" id="IPR008909">
    <property type="entry name" value="DALR_anticod-bd"/>
</dbReference>
<gene>
    <name evidence="2" type="ORF">Dbus_chrXg135</name>
</gene>
<accession>A0A0M3QYV6</accession>
<dbReference type="GO" id="GO:0004814">
    <property type="term" value="F:arginine-tRNA ligase activity"/>
    <property type="evidence" value="ECO:0007669"/>
    <property type="project" value="InterPro"/>
</dbReference>
<dbReference type="PANTHER" id="PTHR16043:SF1">
    <property type="entry name" value="DALR ANTICODON-BINDING DOMAIN-CONTAINING PROTEIN 3"/>
    <property type="match status" value="1"/>
</dbReference>
<dbReference type="AlphaFoldDB" id="A0A0M3QYV6"/>
<keyword evidence="3" id="KW-1185">Reference proteome</keyword>
<dbReference type="GO" id="GO:0106217">
    <property type="term" value="P:tRNA C3-cytosine methylation"/>
    <property type="evidence" value="ECO:0007669"/>
    <property type="project" value="TreeGrafter"/>
</dbReference>
<reference evidence="2 3" key="1">
    <citation type="submission" date="2015-08" db="EMBL/GenBank/DDBJ databases">
        <title>Ancestral chromatin configuration constrains chromatin evolution on differentiating sex chromosomes in Drosophila.</title>
        <authorList>
            <person name="Zhou Q."/>
            <person name="Bachtrog D."/>
        </authorList>
    </citation>
    <scope>NUCLEOTIDE SEQUENCE [LARGE SCALE GENOMIC DNA]</scope>
    <source>
        <tissue evidence="2">Whole larvae</tissue>
    </source>
</reference>
<dbReference type="Proteomes" id="UP000494163">
    <property type="component" value="Chromosome X"/>
</dbReference>
<dbReference type="PANTHER" id="PTHR16043">
    <property type="entry name" value="DALRD3 PROTEIN"/>
    <property type="match status" value="1"/>
</dbReference>
<protein>
    <submittedName>
        <fullName evidence="2">CG8097</fullName>
    </submittedName>
</protein>
<dbReference type="Pfam" id="PF05746">
    <property type="entry name" value="DALR_1"/>
    <property type="match status" value="1"/>
</dbReference>
<dbReference type="Gene3D" id="1.10.730.10">
    <property type="entry name" value="Isoleucyl-tRNA Synthetase, Domain 1"/>
    <property type="match status" value="1"/>
</dbReference>
<dbReference type="GO" id="GO:0005524">
    <property type="term" value="F:ATP binding"/>
    <property type="evidence" value="ECO:0007669"/>
    <property type="project" value="InterPro"/>
</dbReference>
<dbReference type="SMART" id="SM00836">
    <property type="entry name" value="DALR_1"/>
    <property type="match status" value="1"/>
</dbReference>
<dbReference type="OrthoDB" id="9990834at2759"/>
<dbReference type="SUPFAM" id="SSF47323">
    <property type="entry name" value="Anticodon-binding domain of a subclass of class I aminoacyl-tRNA synthetases"/>
    <property type="match status" value="1"/>
</dbReference>
<evidence type="ECO:0000313" key="3">
    <source>
        <dbReference type="Proteomes" id="UP000494163"/>
    </source>
</evidence>
<evidence type="ECO:0000313" key="2">
    <source>
        <dbReference type="EMBL" id="ALC48279.1"/>
    </source>
</evidence>
<organism evidence="2 3">
    <name type="scientific">Drosophila busckii</name>
    <name type="common">Fruit fly</name>
    <dbReference type="NCBI Taxonomy" id="30019"/>
    <lineage>
        <taxon>Eukaryota</taxon>
        <taxon>Metazoa</taxon>
        <taxon>Ecdysozoa</taxon>
        <taxon>Arthropoda</taxon>
        <taxon>Hexapoda</taxon>
        <taxon>Insecta</taxon>
        <taxon>Pterygota</taxon>
        <taxon>Neoptera</taxon>
        <taxon>Endopterygota</taxon>
        <taxon>Diptera</taxon>
        <taxon>Brachycera</taxon>
        <taxon>Muscomorpha</taxon>
        <taxon>Ephydroidea</taxon>
        <taxon>Drosophilidae</taxon>
        <taxon>Drosophila</taxon>
    </lineage>
</organism>
<dbReference type="STRING" id="30019.A0A0M3QYV6"/>